<dbReference type="EnsemblMetazoa" id="XM_022801380">
    <property type="protein sequence ID" value="XP_022657115"/>
    <property type="gene ID" value="LOC111248664"/>
</dbReference>
<dbReference type="KEGG" id="vde:111248664"/>
<dbReference type="RefSeq" id="XP_022657117.1">
    <property type="nucleotide sequence ID" value="XM_022801382.1"/>
</dbReference>
<comment type="similarity">
    <text evidence="1">Belongs to the BLOC1S2 family.</text>
</comment>
<dbReference type="OrthoDB" id="244061at2759"/>
<sequence>MEEAADKMFTATADYVRTELNATLDEYQLLQQMNRAALNKYRDLTQTTQAIGSALEALEQQYKELAPVLAQIDNIEESVDSLEQAAYKLDAYCKQLEQKFKSLENK</sequence>
<keyword evidence="3" id="KW-1185">Reference proteome</keyword>
<evidence type="ECO:0000256" key="1">
    <source>
        <dbReference type="ARBA" id="ARBA00008468"/>
    </source>
</evidence>
<dbReference type="AlphaFoldDB" id="A0A7M7JU19"/>
<accession>A0A7M7JU19</accession>
<dbReference type="InterPro" id="IPR019269">
    <property type="entry name" value="BLOC1_su2"/>
</dbReference>
<reference evidence="2" key="1">
    <citation type="submission" date="2021-01" db="UniProtKB">
        <authorList>
            <consortium name="EnsemblMetazoa"/>
        </authorList>
    </citation>
    <scope>IDENTIFICATION</scope>
</reference>
<dbReference type="CTD" id="39234"/>
<evidence type="ECO:0000313" key="2">
    <source>
        <dbReference type="EnsemblMetazoa" id="XP_022657115"/>
    </source>
</evidence>
<dbReference type="GO" id="GO:0043015">
    <property type="term" value="F:gamma-tubulin binding"/>
    <property type="evidence" value="ECO:0007669"/>
    <property type="project" value="TreeGrafter"/>
</dbReference>
<dbReference type="GO" id="GO:0099078">
    <property type="term" value="C:BORC complex"/>
    <property type="evidence" value="ECO:0007669"/>
    <property type="project" value="TreeGrafter"/>
</dbReference>
<dbReference type="InParanoid" id="A0A7M7JU19"/>
<dbReference type="RefSeq" id="XP_022657112.1">
    <property type="nucleotide sequence ID" value="XM_022801377.1"/>
</dbReference>
<name>A0A7M7JU19_VARDE</name>
<dbReference type="RefSeq" id="XP_022657115.1">
    <property type="nucleotide sequence ID" value="XM_022801380.1"/>
</dbReference>
<dbReference type="RefSeq" id="XP_022657116.1">
    <property type="nucleotide sequence ID" value="XM_022801381.1"/>
</dbReference>
<proteinExistence type="inferred from homology"/>
<dbReference type="Pfam" id="PF10046">
    <property type="entry name" value="BLOC1_2"/>
    <property type="match status" value="1"/>
</dbReference>
<dbReference type="GO" id="GO:0031083">
    <property type="term" value="C:BLOC-1 complex"/>
    <property type="evidence" value="ECO:0007669"/>
    <property type="project" value="TreeGrafter"/>
</dbReference>
<dbReference type="PANTHER" id="PTHR46479">
    <property type="entry name" value="BIOGENESIS OF LYSOSOME-RELATED ORGANELLES COMPLEX 1 SUBUNIT 2"/>
    <property type="match status" value="1"/>
</dbReference>
<dbReference type="PANTHER" id="PTHR46479:SF1">
    <property type="entry name" value="BIOGENESIS OF LYSOSOME-RELATED ORGANELLES COMPLEX 1 SUBUNIT 2"/>
    <property type="match status" value="1"/>
</dbReference>
<protein>
    <recommendedName>
        <fullName evidence="4">Biogenesis of lysosome-related organelles complex 1 subunit 2</fullName>
    </recommendedName>
</protein>
<organism evidence="2 3">
    <name type="scientific">Varroa destructor</name>
    <name type="common">Honeybee mite</name>
    <dbReference type="NCBI Taxonomy" id="109461"/>
    <lineage>
        <taxon>Eukaryota</taxon>
        <taxon>Metazoa</taxon>
        <taxon>Ecdysozoa</taxon>
        <taxon>Arthropoda</taxon>
        <taxon>Chelicerata</taxon>
        <taxon>Arachnida</taxon>
        <taxon>Acari</taxon>
        <taxon>Parasitiformes</taxon>
        <taxon>Mesostigmata</taxon>
        <taxon>Gamasina</taxon>
        <taxon>Dermanyssoidea</taxon>
        <taxon>Varroidae</taxon>
        <taxon>Varroa</taxon>
    </lineage>
</organism>
<dbReference type="GO" id="GO:0032418">
    <property type="term" value="P:lysosome localization"/>
    <property type="evidence" value="ECO:0007669"/>
    <property type="project" value="TreeGrafter"/>
</dbReference>
<dbReference type="GeneID" id="111248664"/>
<dbReference type="EnsemblMetazoa" id="XM_022801379">
    <property type="protein sequence ID" value="XP_022657114"/>
    <property type="gene ID" value="LOC111248664"/>
</dbReference>
<evidence type="ECO:0000313" key="3">
    <source>
        <dbReference type="Proteomes" id="UP000594260"/>
    </source>
</evidence>
<dbReference type="GO" id="GO:0016197">
    <property type="term" value="P:endosomal transport"/>
    <property type="evidence" value="ECO:0007669"/>
    <property type="project" value="TreeGrafter"/>
</dbReference>
<dbReference type="Proteomes" id="UP000594260">
    <property type="component" value="Unplaced"/>
</dbReference>
<dbReference type="EnsemblMetazoa" id="XM_022801382">
    <property type="protein sequence ID" value="XP_022657117"/>
    <property type="gene ID" value="LOC111248664"/>
</dbReference>
<dbReference type="RefSeq" id="XP_022657114.1">
    <property type="nucleotide sequence ID" value="XM_022801379.1"/>
</dbReference>
<dbReference type="OMA" id="LLERMNY"/>
<dbReference type="GO" id="GO:0000930">
    <property type="term" value="C:gamma-tubulin complex"/>
    <property type="evidence" value="ECO:0007669"/>
    <property type="project" value="TreeGrafter"/>
</dbReference>
<dbReference type="EnsemblMetazoa" id="XM_022801377">
    <property type="protein sequence ID" value="XP_022657112"/>
    <property type="gene ID" value="LOC111248664"/>
</dbReference>
<dbReference type="EnsemblMetazoa" id="XM_022801381">
    <property type="protein sequence ID" value="XP_022657116"/>
    <property type="gene ID" value="LOC111248664"/>
</dbReference>
<evidence type="ECO:0008006" key="4">
    <source>
        <dbReference type="Google" id="ProtNLM"/>
    </source>
</evidence>